<dbReference type="Gene3D" id="1.10.357.10">
    <property type="entry name" value="Tetracycline Repressor, domain 2"/>
    <property type="match status" value="1"/>
</dbReference>
<reference evidence="7" key="1">
    <citation type="journal article" date="2019" name="Int. J. Syst. Evol. Microbiol.">
        <title>The Global Catalogue of Microorganisms (GCM) 10K type strain sequencing project: providing services to taxonomists for standard genome sequencing and annotation.</title>
        <authorList>
            <consortium name="The Broad Institute Genomics Platform"/>
            <consortium name="The Broad Institute Genome Sequencing Center for Infectious Disease"/>
            <person name="Wu L."/>
            <person name="Ma J."/>
        </authorList>
    </citation>
    <scope>NUCLEOTIDE SEQUENCE [LARGE SCALE GENOMIC DNA]</scope>
    <source>
        <strain evidence="7">JCM 16013</strain>
    </source>
</reference>
<dbReference type="Pfam" id="PF00440">
    <property type="entry name" value="TetR_N"/>
    <property type="match status" value="1"/>
</dbReference>
<protein>
    <submittedName>
        <fullName evidence="6">TetR/AcrR family transcriptional regulator</fullName>
    </submittedName>
</protein>
<dbReference type="PANTHER" id="PTHR30055:SF234">
    <property type="entry name" value="HTH-TYPE TRANSCRIPTIONAL REGULATOR BETI"/>
    <property type="match status" value="1"/>
</dbReference>
<accession>A0ABP5D674</accession>
<feature type="domain" description="HTH tetR-type" evidence="5">
    <location>
        <begin position="17"/>
        <end position="76"/>
    </location>
</feature>
<keyword evidence="7" id="KW-1185">Reference proteome</keyword>
<dbReference type="RefSeq" id="WP_344658424.1">
    <property type="nucleotide sequence ID" value="NZ_BAAAQM010000020.1"/>
</dbReference>
<evidence type="ECO:0000256" key="1">
    <source>
        <dbReference type="ARBA" id="ARBA00023015"/>
    </source>
</evidence>
<evidence type="ECO:0000259" key="5">
    <source>
        <dbReference type="PROSITE" id="PS50977"/>
    </source>
</evidence>
<dbReference type="EMBL" id="BAAAQM010000020">
    <property type="protein sequence ID" value="GAA1974767.1"/>
    <property type="molecule type" value="Genomic_DNA"/>
</dbReference>
<keyword evidence="1" id="KW-0805">Transcription regulation</keyword>
<comment type="caution">
    <text evidence="6">The sequence shown here is derived from an EMBL/GenBank/DDBJ whole genome shotgun (WGS) entry which is preliminary data.</text>
</comment>
<dbReference type="InterPro" id="IPR036271">
    <property type="entry name" value="Tet_transcr_reg_TetR-rel_C_sf"/>
</dbReference>
<evidence type="ECO:0000313" key="6">
    <source>
        <dbReference type="EMBL" id="GAA1974767.1"/>
    </source>
</evidence>
<dbReference type="InterPro" id="IPR009057">
    <property type="entry name" value="Homeodomain-like_sf"/>
</dbReference>
<feature type="DNA-binding region" description="H-T-H motif" evidence="4">
    <location>
        <begin position="39"/>
        <end position="58"/>
    </location>
</feature>
<dbReference type="SUPFAM" id="SSF46689">
    <property type="entry name" value="Homeodomain-like"/>
    <property type="match status" value="1"/>
</dbReference>
<dbReference type="SUPFAM" id="SSF48498">
    <property type="entry name" value="Tetracyclin repressor-like, C-terminal domain"/>
    <property type="match status" value="1"/>
</dbReference>
<keyword evidence="3" id="KW-0804">Transcription</keyword>
<organism evidence="6 7">
    <name type="scientific">Catenulispora subtropica</name>
    <dbReference type="NCBI Taxonomy" id="450798"/>
    <lineage>
        <taxon>Bacteria</taxon>
        <taxon>Bacillati</taxon>
        <taxon>Actinomycetota</taxon>
        <taxon>Actinomycetes</taxon>
        <taxon>Catenulisporales</taxon>
        <taxon>Catenulisporaceae</taxon>
        <taxon>Catenulispora</taxon>
    </lineage>
</organism>
<evidence type="ECO:0000256" key="2">
    <source>
        <dbReference type="ARBA" id="ARBA00023125"/>
    </source>
</evidence>
<dbReference type="Pfam" id="PF21597">
    <property type="entry name" value="TetR_C_43"/>
    <property type="match status" value="1"/>
</dbReference>
<dbReference type="InterPro" id="IPR050109">
    <property type="entry name" value="HTH-type_TetR-like_transc_reg"/>
</dbReference>
<dbReference type="InterPro" id="IPR001647">
    <property type="entry name" value="HTH_TetR"/>
</dbReference>
<evidence type="ECO:0000313" key="7">
    <source>
        <dbReference type="Proteomes" id="UP001499854"/>
    </source>
</evidence>
<evidence type="ECO:0000256" key="3">
    <source>
        <dbReference type="ARBA" id="ARBA00023163"/>
    </source>
</evidence>
<dbReference type="InterPro" id="IPR049445">
    <property type="entry name" value="TetR_SbtR-like_C"/>
</dbReference>
<dbReference type="PROSITE" id="PS50977">
    <property type="entry name" value="HTH_TETR_2"/>
    <property type="match status" value="1"/>
</dbReference>
<dbReference type="PRINTS" id="PR00455">
    <property type="entry name" value="HTHTETR"/>
</dbReference>
<evidence type="ECO:0000256" key="4">
    <source>
        <dbReference type="PROSITE-ProRule" id="PRU00335"/>
    </source>
</evidence>
<dbReference type="PANTHER" id="PTHR30055">
    <property type="entry name" value="HTH-TYPE TRANSCRIPTIONAL REGULATOR RUTR"/>
    <property type="match status" value="1"/>
</dbReference>
<proteinExistence type="predicted"/>
<name>A0ABP5D674_9ACTN</name>
<keyword evidence="2 4" id="KW-0238">DNA-binding</keyword>
<dbReference type="Proteomes" id="UP001499854">
    <property type="component" value="Unassembled WGS sequence"/>
</dbReference>
<gene>
    <name evidence="6" type="ORF">GCM10009838_38490</name>
</gene>
<sequence>MNAETAPAERPLRADARRNRERVLAAADEAFALEGPGVPLDEIARRAGVGAGTVHRHFPTKEALLEAVLVGRLEAMLAEVREALATADPGSAFFGFFESMTDYAQNKMDLADALGRHGVDVMAATRKVSSVLKEALGELLRRAQKAGAVRTDVTVDDLHALVVATVAAVRASAPEEASRVAALLSDALRPRAARA</sequence>